<dbReference type="InterPro" id="IPR035969">
    <property type="entry name" value="Rab-GAP_TBC_sf"/>
</dbReference>
<feature type="compositionally biased region" description="Polar residues" evidence="11">
    <location>
        <begin position="391"/>
        <end position="403"/>
    </location>
</feature>
<sequence>MSEEELLSRAAEERAEIVKKYSEGRREGAQIDPWEDPALQIYHVLDRYGFIHEKGDFDDQKPNEIRLENEREKKWVKMLDKWDKHKDTEKLKNRVFKGIPAKLRGKAWLKLMDVESEAKTKEGKYQEMKKVALEHSADIRQIDLDVNRTYRDHIMFRKRYDIKQQELFNILAAYSIYNTDIGYCQGMSQIAALLLMYLTEEQAFWALSILVAGSKYSMHGFFIPGFPKLLRYQEHHDKIMDKFLPKLKNHLDRNGVDTGIYTLKWFFQCFLDRVPFRLALRLWDIYLLDGERILTAMAYNILKLHGKHLLKLGMDDILHFLQIKLEKDFHYSDEVTIENLKKCMKELKQSKLDFAGQPPKHELPPKNLGEFKPTPTFTQMVSRQEREKASETISNDKSVNRRYSNAAEPSPYNHRHSLPSDQTSAKSADSRPRSKLSYGTSADDGYSIIEDGSRRSLADTSITSTADLSVFSSATRSHAPDSHSLDAGDVNSDDNIPSIDPSTPRVSPSHDIVRIYVPYVSPTHISPVNGDLIESSETNKIRIKIVEEMDHYDDFETPVIENAPSPFQIDTIDDLK</sequence>
<evidence type="ECO:0000256" key="2">
    <source>
        <dbReference type="ARBA" id="ARBA00004555"/>
    </source>
</evidence>
<dbReference type="GO" id="GO:0031267">
    <property type="term" value="F:small GTPase binding"/>
    <property type="evidence" value="ECO:0007669"/>
    <property type="project" value="TreeGrafter"/>
</dbReference>
<organism evidence="13 14">
    <name type="scientific">Bemisia tabaci</name>
    <name type="common">Sweetpotato whitefly</name>
    <name type="synonym">Aleurodes tabaci</name>
    <dbReference type="NCBI Taxonomy" id="7038"/>
    <lineage>
        <taxon>Eukaryota</taxon>
        <taxon>Metazoa</taxon>
        <taxon>Ecdysozoa</taxon>
        <taxon>Arthropoda</taxon>
        <taxon>Hexapoda</taxon>
        <taxon>Insecta</taxon>
        <taxon>Pterygota</taxon>
        <taxon>Neoptera</taxon>
        <taxon>Paraneoptera</taxon>
        <taxon>Hemiptera</taxon>
        <taxon>Sternorrhyncha</taxon>
        <taxon>Aleyrodoidea</taxon>
        <taxon>Aleyrodidae</taxon>
        <taxon>Aleyrodinae</taxon>
        <taxon>Bemisia</taxon>
    </lineage>
</organism>
<dbReference type="InterPro" id="IPR050302">
    <property type="entry name" value="Rab_GAP_TBC_domain"/>
</dbReference>
<dbReference type="GO" id="GO:0005096">
    <property type="term" value="F:GTPase activator activity"/>
    <property type="evidence" value="ECO:0007669"/>
    <property type="project" value="UniProtKB-KW"/>
</dbReference>
<keyword evidence="6" id="KW-0333">Golgi apparatus</keyword>
<accession>A0A9P0F354</accession>
<evidence type="ECO:0000256" key="1">
    <source>
        <dbReference type="ARBA" id="ARBA00004541"/>
    </source>
</evidence>
<comment type="function">
    <text evidence="8">Acts as a GTPase-activating protein for RAB5A and RAB43. Involved in receptor trafficking. In complex with EPS8 inhibits internalization of EGFR. Involved in retrograde transport from the endocytic pathway to the Golgi apparatus. Involved in the transport of Shiga toxin from early and recycling endosomes to the trans-Golgi network. Required for structural integrity of the Golgi complex.</text>
</comment>
<feature type="domain" description="Rab-GAP TBC" evidence="12">
    <location>
        <begin position="98"/>
        <end position="290"/>
    </location>
</feature>
<dbReference type="Proteomes" id="UP001152759">
    <property type="component" value="Chromosome 5"/>
</dbReference>
<dbReference type="FunFam" id="1.10.8.270:FF:000010">
    <property type="entry name" value="Putative USP6 N-terminal-like protein"/>
    <property type="match status" value="1"/>
</dbReference>
<name>A0A9P0F354_BEMTA</name>
<evidence type="ECO:0000256" key="7">
    <source>
        <dbReference type="ARBA" id="ARBA00023329"/>
    </source>
</evidence>
<dbReference type="FunFam" id="1.10.10.750:FF:000001">
    <property type="entry name" value="TBC1 domain family member 10A"/>
    <property type="match status" value="1"/>
</dbReference>
<evidence type="ECO:0000256" key="9">
    <source>
        <dbReference type="ARBA" id="ARBA00064037"/>
    </source>
</evidence>
<dbReference type="PROSITE" id="PS50086">
    <property type="entry name" value="TBC_RABGAP"/>
    <property type="match status" value="1"/>
</dbReference>
<dbReference type="Gene3D" id="1.10.472.80">
    <property type="entry name" value="Ypt/Rab-GAP domain of gyp1p, domain 3"/>
    <property type="match status" value="1"/>
</dbReference>
<keyword evidence="7" id="KW-0968">Cytoplasmic vesicle</keyword>
<evidence type="ECO:0000313" key="13">
    <source>
        <dbReference type="EMBL" id="CAH0389986.1"/>
    </source>
</evidence>
<dbReference type="Gene3D" id="1.10.10.750">
    <property type="entry name" value="Ypt/Rab-GAP domain of gyp1p, domain 1"/>
    <property type="match status" value="1"/>
</dbReference>
<dbReference type="Pfam" id="PF00566">
    <property type="entry name" value="RabGAP-TBC"/>
    <property type="match status" value="1"/>
</dbReference>
<dbReference type="PANTHER" id="PTHR47219:SF25">
    <property type="entry name" value="RAB-GAP TBC DOMAIN-CONTAINING PROTEIN"/>
    <property type="match status" value="1"/>
</dbReference>
<evidence type="ECO:0000256" key="3">
    <source>
        <dbReference type="ARBA" id="ARBA00022468"/>
    </source>
</evidence>
<dbReference type="SUPFAM" id="SSF47923">
    <property type="entry name" value="Ypt/Rab-GAP domain of gyp1p"/>
    <property type="match status" value="2"/>
</dbReference>
<dbReference type="GO" id="GO:0031410">
    <property type="term" value="C:cytoplasmic vesicle"/>
    <property type="evidence" value="ECO:0007669"/>
    <property type="project" value="UniProtKB-SubCell"/>
</dbReference>
<gene>
    <name evidence="13" type="ORF">BEMITA_LOCUS8755</name>
</gene>
<proteinExistence type="predicted"/>
<dbReference type="FunFam" id="1.10.472.80:FF:000019">
    <property type="entry name" value="USP6 N-terminal like"/>
    <property type="match status" value="1"/>
</dbReference>
<dbReference type="GO" id="GO:0005794">
    <property type="term" value="C:Golgi apparatus"/>
    <property type="evidence" value="ECO:0007669"/>
    <property type="project" value="UniProtKB-SubCell"/>
</dbReference>
<keyword evidence="5" id="KW-0007">Acetylation</keyword>
<dbReference type="EMBL" id="OU963866">
    <property type="protein sequence ID" value="CAH0389986.1"/>
    <property type="molecule type" value="Genomic_DNA"/>
</dbReference>
<evidence type="ECO:0000259" key="12">
    <source>
        <dbReference type="PROSITE" id="PS50086"/>
    </source>
</evidence>
<comment type="subunit">
    <text evidence="9">Interacts with EPS8.</text>
</comment>
<evidence type="ECO:0000256" key="6">
    <source>
        <dbReference type="ARBA" id="ARBA00023034"/>
    </source>
</evidence>
<evidence type="ECO:0000256" key="11">
    <source>
        <dbReference type="SAM" id="MobiDB-lite"/>
    </source>
</evidence>
<evidence type="ECO:0000256" key="8">
    <source>
        <dbReference type="ARBA" id="ARBA00059926"/>
    </source>
</evidence>
<dbReference type="SMART" id="SM00164">
    <property type="entry name" value="TBC"/>
    <property type="match status" value="1"/>
</dbReference>
<dbReference type="Gene3D" id="1.10.8.270">
    <property type="entry name" value="putative rabgap domain of human tbc1 domain family member 14 like domains"/>
    <property type="match status" value="1"/>
</dbReference>
<evidence type="ECO:0000256" key="4">
    <source>
        <dbReference type="ARBA" id="ARBA00022553"/>
    </source>
</evidence>
<dbReference type="KEGG" id="btab:109042144"/>
<evidence type="ECO:0000256" key="10">
    <source>
        <dbReference type="ARBA" id="ARBA00070172"/>
    </source>
</evidence>
<dbReference type="AlphaFoldDB" id="A0A9P0F354"/>
<keyword evidence="3" id="KW-0343">GTPase activation</keyword>
<dbReference type="PANTHER" id="PTHR47219">
    <property type="entry name" value="RAB GTPASE-ACTIVATING PROTEIN 1-LIKE"/>
    <property type="match status" value="1"/>
</dbReference>
<dbReference type="OrthoDB" id="294251at2759"/>
<comment type="subcellular location">
    <subcellularLocation>
        <location evidence="1">Cytoplasmic vesicle</location>
    </subcellularLocation>
    <subcellularLocation>
        <location evidence="2">Golgi apparatus</location>
    </subcellularLocation>
</comment>
<keyword evidence="14" id="KW-1185">Reference proteome</keyword>
<reference evidence="13" key="1">
    <citation type="submission" date="2021-12" db="EMBL/GenBank/DDBJ databases">
        <authorList>
            <person name="King R."/>
        </authorList>
    </citation>
    <scope>NUCLEOTIDE SEQUENCE</scope>
</reference>
<evidence type="ECO:0000256" key="5">
    <source>
        <dbReference type="ARBA" id="ARBA00022990"/>
    </source>
</evidence>
<evidence type="ECO:0000313" key="14">
    <source>
        <dbReference type="Proteomes" id="UP001152759"/>
    </source>
</evidence>
<keyword evidence="4" id="KW-0597">Phosphoprotein</keyword>
<protein>
    <recommendedName>
        <fullName evidence="10">USP6 N-terminal-like protein</fullName>
    </recommendedName>
</protein>
<feature type="region of interest" description="Disordered" evidence="11">
    <location>
        <begin position="354"/>
        <end position="448"/>
    </location>
</feature>
<feature type="region of interest" description="Disordered" evidence="11">
    <location>
        <begin position="472"/>
        <end position="507"/>
    </location>
</feature>
<dbReference type="InterPro" id="IPR000195">
    <property type="entry name" value="Rab-GAP-TBC_dom"/>
</dbReference>